<dbReference type="EC" id="3.1.-.-" evidence="7"/>
<dbReference type="GO" id="GO:0005737">
    <property type="term" value="C:cytoplasm"/>
    <property type="evidence" value="ECO:0007669"/>
    <property type="project" value="UniProtKB-SubCell"/>
</dbReference>
<sequence>MQNIQLEVFNKEFVDQIEPTFNISFDDISKAFKKIFEDTPLEKINIVFVTSEYIQQLNKQYRNIEAPTDVLSFKISEDMKESEIYICPEYVYESFKEDSFEEEILRLIVHGTLHILGYDHKESLNDSPNEDMFVLQEELLLKFKKLCL</sequence>
<feature type="binding site" evidence="7">
    <location>
        <position position="120"/>
    </location>
    <ligand>
        <name>Zn(2+)</name>
        <dbReference type="ChEBI" id="CHEBI:29105"/>
        <note>catalytic</note>
    </ligand>
</feature>
<dbReference type="Pfam" id="PF02130">
    <property type="entry name" value="YbeY"/>
    <property type="match status" value="1"/>
</dbReference>
<dbReference type="SUPFAM" id="SSF55486">
    <property type="entry name" value="Metalloproteases ('zincins'), catalytic domain"/>
    <property type="match status" value="1"/>
</dbReference>
<evidence type="ECO:0000256" key="4">
    <source>
        <dbReference type="ARBA" id="ARBA00022759"/>
    </source>
</evidence>
<name>A0A0G0A0H9_9BACT</name>
<dbReference type="GO" id="GO:0004222">
    <property type="term" value="F:metalloendopeptidase activity"/>
    <property type="evidence" value="ECO:0007669"/>
    <property type="project" value="InterPro"/>
</dbReference>
<organism evidence="8 9">
    <name type="scientific">candidate division WS6 bacterium GW2011_GWC1_33_20</name>
    <dbReference type="NCBI Taxonomy" id="1619089"/>
    <lineage>
        <taxon>Bacteria</taxon>
        <taxon>Candidatus Dojkabacteria</taxon>
    </lineage>
</organism>
<keyword evidence="4 7" id="KW-0255">Endonuclease</keyword>
<gene>
    <name evidence="7" type="primary">ybeY</name>
    <name evidence="8" type="ORF">UR34_C0001G0052</name>
</gene>
<evidence type="ECO:0000256" key="3">
    <source>
        <dbReference type="ARBA" id="ARBA00022723"/>
    </source>
</evidence>
<evidence type="ECO:0000313" key="8">
    <source>
        <dbReference type="EMBL" id="KKP44706.1"/>
    </source>
</evidence>
<dbReference type="Proteomes" id="UP000034302">
    <property type="component" value="Unassembled WGS sequence"/>
</dbReference>
<evidence type="ECO:0000256" key="7">
    <source>
        <dbReference type="HAMAP-Rule" id="MF_00009"/>
    </source>
</evidence>
<comment type="cofactor">
    <cofactor evidence="7">
        <name>Zn(2+)</name>
        <dbReference type="ChEBI" id="CHEBI:29105"/>
    </cofactor>
    <text evidence="7">Binds 1 zinc ion.</text>
</comment>
<keyword evidence="2 7" id="KW-0540">Nuclease</keyword>
<comment type="caution">
    <text evidence="8">The sequence shown here is derived from an EMBL/GenBank/DDBJ whole genome shotgun (WGS) entry which is preliminary data.</text>
</comment>
<dbReference type="PROSITE" id="PS01306">
    <property type="entry name" value="UPF0054"/>
    <property type="match status" value="1"/>
</dbReference>
<dbReference type="AlphaFoldDB" id="A0A0G0A0H9"/>
<proteinExistence type="inferred from homology"/>
<evidence type="ECO:0000256" key="5">
    <source>
        <dbReference type="ARBA" id="ARBA00022801"/>
    </source>
</evidence>
<evidence type="ECO:0000313" key="9">
    <source>
        <dbReference type="Proteomes" id="UP000034302"/>
    </source>
</evidence>
<dbReference type="GO" id="GO:0004521">
    <property type="term" value="F:RNA endonuclease activity"/>
    <property type="evidence" value="ECO:0007669"/>
    <property type="project" value="UniProtKB-UniRule"/>
</dbReference>
<dbReference type="HAMAP" id="MF_00009">
    <property type="entry name" value="Endoribonucl_YbeY"/>
    <property type="match status" value="1"/>
</dbReference>
<keyword evidence="7" id="KW-0963">Cytoplasm</keyword>
<comment type="function">
    <text evidence="7">Single strand-specific metallo-endoribonuclease involved in late-stage 70S ribosome quality control and in maturation of the 3' terminus of the 16S rRNA.</text>
</comment>
<evidence type="ECO:0000256" key="2">
    <source>
        <dbReference type="ARBA" id="ARBA00022722"/>
    </source>
</evidence>
<protein>
    <recommendedName>
        <fullName evidence="7">Endoribonuclease YbeY</fullName>
        <ecNumber evidence="7">3.1.-.-</ecNumber>
    </recommendedName>
</protein>
<accession>A0A0G0A0H9</accession>
<keyword evidence="7" id="KW-0698">rRNA processing</keyword>
<keyword evidence="3 7" id="KW-0479">Metal-binding</keyword>
<comment type="subcellular location">
    <subcellularLocation>
        <location evidence="7">Cytoplasm</location>
    </subcellularLocation>
</comment>
<evidence type="ECO:0000256" key="1">
    <source>
        <dbReference type="ARBA" id="ARBA00010875"/>
    </source>
</evidence>
<keyword evidence="7" id="KW-0690">Ribosome biogenesis</keyword>
<dbReference type="GO" id="GO:0006364">
    <property type="term" value="P:rRNA processing"/>
    <property type="evidence" value="ECO:0007669"/>
    <property type="project" value="UniProtKB-UniRule"/>
</dbReference>
<dbReference type="GO" id="GO:0008270">
    <property type="term" value="F:zinc ion binding"/>
    <property type="evidence" value="ECO:0007669"/>
    <property type="project" value="UniProtKB-UniRule"/>
</dbReference>
<dbReference type="NCBIfam" id="TIGR00043">
    <property type="entry name" value="rRNA maturation RNase YbeY"/>
    <property type="match status" value="1"/>
</dbReference>
<feature type="binding site" evidence="7">
    <location>
        <position position="110"/>
    </location>
    <ligand>
        <name>Zn(2+)</name>
        <dbReference type="ChEBI" id="CHEBI:29105"/>
        <note>catalytic</note>
    </ligand>
</feature>
<dbReference type="PANTHER" id="PTHR46986:SF1">
    <property type="entry name" value="ENDORIBONUCLEASE YBEY, CHLOROPLASTIC"/>
    <property type="match status" value="1"/>
</dbReference>
<dbReference type="Gene3D" id="3.40.390.30">
    <property type="entry name" value="Metalloproteases ('zincins'), catalytic domain"/>
    <property type="match status" value="1"/>
</dbReference>
<keyword evidence="5 7" id="KW-0378">Hydrolase</keyword>
<keyword evidence="6 7" id="KW-0862">Zinc</keyword>
<dbReference type="InterPro" id="IPR020549">
    <property type="entry name" value="YbeY_CS"/>
</dbReference>
<dbReference type="InterPro" id="IPR002036">
    <property type="entry name" value="YbeY"/>
</dbReference>
<comment type="similarity">
    <text evidence="1 7">Belongs to the endoribonuclease YbeY family.</text>
</comment>
<dbReference type="PANTHER" id="PTHR46986">
    <property type="entry name" value="ENDORIBONUCLEASE YBEY, CHLOROPLASTIC"/>
    <property type="match status" value="1"/>
</dbReference>
<dbReference type="InterPro" id="IPR023091">
    <property type="entry name" value="MetalPrtase_cat_dom_sf_prd"/>
</dbReference>
<reference evidence="8 9" key="1">
    <citation type="journal article" date="2015" name="Nature">
        <title>rRNA introns, odd ribosomes, and small enigmatic genomes across a large radiation of phyla.</title>
        <authorList>
            <person name="Brown C.T."/>
            <person name="Hug L.A."/>
            <person name="Thomas B.C."/>
            <person name="Sharon I."/>
            <person name="Castelle C.J."/>
            <person name="Singh A."/>
            <person name="Wilkins M.J."/>
            <person name="Williams K.H."/>
            <person name="Banfield J.F."/>
        </authorList>
    </citation>
    <scope>NUCLEOTIDE SEQUENCE [LARGE SCALE GENOMIC DNA]</scope>
</reference>
<dbReference type="EMBL" id="LBOV01000001">
    <property type="protein sequence ID" value="KKP44706.1"/>
    <property type="molecule type" value="Genomic_DNA"/>
</dbReference>
<evidence type="ECO:0000256" key="6">
    <source>
        <dbReference type="ARBA" id="ARBA00022833"/>
    </source>
</evidence>
<feature type="binding site" evidence="7">
    <location>
        <position position="114"/>
    </location>
    <ligand>
        <name>Zn(2+)</name>
        <dbReference type="ChEBI" id="CHEBI:29105"/>
        <note>catalytic</note>
    </ligand>
</feature>